<protein>
    <submittedName>
        <fullName evidence="1">Uncharacterized protein</fullName>
    </submittedName>
</protein>
<dbReference type="EMBL" id="JANHOG010000222">
    <property type="protein sequence ID" value="KAJ3556668.1"/>
    <property type="molecule type" value="Genomic_DNA"/>
</dbReference>
<dbReference type="Proteomes" id="UP001148662">
    <property type="component" value="Unassembled WGS sequence"/>
</dbReference>
<reference evidence="1" key="1">
    <citation type="submission" date="2022-07" db="EMBL/GenBank/DDBJ databases">
        <title>Genome Sequence of Phlebia brevispora.</title>
        <authorList>
            <person name="Buettner E."/>
        </authorList>
    </citation>
    <scope>NUCLEOTIDE SEQUENCE</scope>
    <source>
        <strain evidence="1">MPL23</strain>
    </source>
</reference>
<keyword evidence="2" id="KW-1185">Reference proteome</keyword>
<name>A0ACC1TAD9_9APHY</name>
<accession>A0ACC1TAD9</accession>
<sequence length="181" mass="20279">MHTSHSLHESDNLVHRLPVSRHTADFRPSRQVQAGSYECSHVLGPRQNKRLVPVSGYYCRAFLDVENNLQRLQVPYPRCTAREVVHEQAWLEDGILQTAFPHRFLNGGLTPSEADKLIEEGKIDAAVFGTLWIANPDLQKRIEKGMDIGGKGISLDLDPTTFYGVPGIDPRKGYTDYPAAN</sequence>
<gene>
    <name evidence="1" type="ORF">NM688_g1897</name>
</gene>
<evidence type="ECO:0000313" key="2">
    <source>
        <dbReference type="Proteomes" id="UP001148662"/>
    </source>
</evidence>
<evidence type="ECO:0000313" key="1">
    <source>
        <dbReference type="EMBL" id="KAJ3556668.1"/>
    </source>
</evidence>
<proteinExistence type="predicted"/>
<comment type="caution">
    <text evidence="1">The sequence shown here is derived from an EMBL/GenBank/DDBJ whole genome shotgun (WGS) entry which is preliminary data.</text>
</comment>
<organism evidence="1 2">
    <name type="scientific">Phlebia brevispora</name>
    <dbReference type="NCBI Taxonomy" id="194682"/>
    <lineage>
        <taxon>Eukaryota</taxon>
        <taxon>Fungi</taxon>
        <taxon>Dikarya</taxon>
        <taxon>Basidiomycota</taxon>
        <taxon>Agaricomycotina</taxon>
        <taxon>Agaricomycetes</taxon>
        <taxon>Polyporales</taxon>
        <taxon>Meruliaceae</taxon>
        <taxon>Phlebia</taxon>
    </lineage>
</organism>